<evidence type="ECO:0000313" key="1">
    <source>
        <dbReference type="EMBL" id="MPL72263.1"/>
    </source>
</evidence>
<dbReference type="Pfam" id="PF11185">
    <property type="entry name" value="DUF2971"/>
    <property type="match status" value="1"/>
</dbReference>
<gene>
    <name evidence="1" type="ORF">SDC9_18045</name>
</gene>
<evidence type="ECO:0008006" key="2">
    <source>
        <dbReference type="Google" id="ProtNLM"/>
    </source>
</evidence>
<dbReference type="InterPro" id="IPR021352">
    <property type="entry name" value="DUF2971"/>
</dbReference>
<dbReference type="AlphaFoldDB" id="A0A644TZ44"/>
<protein>
    <recommendedName>
        <fullName evidence="2">DUF2971 domain-containing protein</fullName>
    </recommendedName>
</protein>
<organism evidence="1">
    <name type="scientific">bioreactor metagenome</name>
    <dbReference type="NCBI Taxonomy" id="1076179"/>
    <lineage>
        <taxon>unclassified sequences</taxon>
        <taxon>metagenomes</taxon>
        <taxon>ecological metagenomes</taxon>
    </lineage>
</organism>
<comment type="caution">
    <text evidence="1">The sequence shown here is derived from an EMBL/GenBank/DDBJ whole genome shotgun (WGS) entry which is preliminary data.</text>
</comment>
<reference evidence="1" key="1">
    <citation type="submission" date="2019-08" db="EMBL/GenBank/DDBJ databases">
        <authorList>
            <person name="Kucharzyk K."/>
            <person name="Murdoch R.W."/>
            <person name="Higgins S."/>
            <person name="Loffler F."/>
        </authorList>
    </citation>
    <scope>NUCLEOTIDE SEQUENCE</scope>
</reference>
<accession>A0A644TZ44</accession>
<dbReference type="EMBL" id="VSSQ01000065">
    <property type="protein sequence ID" value="MPL72263.1"/>
    <property type="molecule type" value="Genomic_DNA"/>
</dbReference>
<sequence length="271" mass="31619">MKMLNNVDIKNILHEDFNKVVSLKTIYKYSDFDSALNKILVENTLKFSKPSEYNDPFDCHESLINLKSTDKIVHETLMSSETGVILTRKDRRKIIREISLGTNTASILTKEREKFKISCFAEKNDSVLMWGHYADKHQGMCIGFEFPPIYDKKFMICPVKYIEKIIPFDGSSDATRTILYWLTTKSMTWKYEKEIRAILKTENKSSFELVTINPQTVKEVIFGCRVSESRIEKTIKTIKRSHREYSKISFKRMIINPDNFSLKEIILKPGT</sequence>
<name>A0A644TZ44_9ZZZZ</name>
<proteinExistence type="predicted"/>